<dbReference type="SUPFAM" id="SSF53383">
    <property type="entry name" value="PLP-dependent transferases"/>
    <property type="match status" value="1"/>
</dbReference>
<comment type="similarity">
    <text evidence="4">Belongs to the SHMT family.</text>
</comment>
<gene>
    <name evidence="13" type="ORF">SELMODRAFT_90314</name>
</gene>
<evidence type="ECO:0000256" key="8">
    <source>
        <dbReference type="ARBA" id="ARBA00022898"/>
    </source>
</evidence>
<dbReference type="CDD" id="cd00378">
    <property type="entry name" value="SHMT"/>
    <property type="match status" value="1"/>
</dbReference>
<evidence type="ECO:0000256" key="10">
    <source>
        <dbReference type="PIRSR" id="PIRSR000412-50"/>
    </source>
</evidence>
<dbReference type="Gene3D" id="3.90.1150.10">
    <property type="entry name" value="Aspartate Aminotransferase, domain 1"/>
    <property type="match status" value="1"/>
</dbReference>
<dbReference type="PIRSF" id="PIRSF000412">
    <property type="entry name" value="SHMT"/>
    <property type="match status" value="1"/>
</dbReference>
<feature type="region of interest" description="Disordered" evidence="11">
    <location>
        <begin position="1"/>
        <end position="36"/>
    </location>
</feature>
<keyword evidence="8 10" id="KW-0663">Pyridoxal phosphate</keyword>
<feature type="domain" description="Serine hydroxymethyltransferase-like" evidence="12">
    <location>
        <begin position="44"/>
        <end position="443"/>
    </location>
</feature>
<evidence type="ECO:0000256" key="4">
    <source>
        <dbReference type="ARBA" id="ARBA00006376"/>
    </source>
</evidence>
<dbReference type="InterPro" id="IPR001085">
    <property type="entry name" value="Ser_HO-MeTrfase"/>
</dbReference>
<dbReference type="AlphaFoldDB" id="D8RC81"/>
<evidence type="ECO:0000313" key="13">
    <source>
        <dbReference type="EMBL" id="EFJ29808.1"/>
    </source>
</evidence>
<dbReference type="GO" id="GO:0046653">
    <property type="term" value="P:tetrahydrofolate metabolic process"/>
    <property type="evidence" value="ECO:0000318"/>
    <property type="project" value="GO_Central"/>
</dbReference>
<name>D8RC81_SELML</name>
<dbReference type="Pfam" id="PF00464">
    <property type="entry name" value="SHMT"/>
    <property type="match status" value="1"/>
</dbReference>
<sequence length="505" mass="55944">MQLPETPCPEHSVSSVQSSHHGCEEDGAKAARKSTREWGNQPLSVLDPKLWDLMEHEKSRQWKGIELIASENYTSQAVLEALGSHLTNKYSEGYPGARCYGGNEYIDQIEALCCNRALEAFHLNSKSWGVNVQPYSCTSANFAVFTALLQPKDRIMGLDVLSGGHPSHGYTIAGRKKVSATSIHFETLAYSVDPQTGLIDYENLERLVSAYRPAILVCGGSAYPREWKYENFRHLADKYGAILMCDMAHVSGLVAAQECVSPFEYCDIVTSTTHKILRGPRGGMVFFRKGARPRKNGSTAEESSYDYEEKINFTIFRSLQGGPHNNHIAGLAVALKQVASKEYKDYIRQVLQNTKALADAMVRRNFKLVTGGTDNHLLIWDLRPLGITGAWFEKVTELCHITVNKCTVYGDSSVRGPGGIRIGSPAMTSRGCVEKDFETIAELLSNAVTIAQSLQRDCKSQKDPKLASSSVVQSNKDVVELKRKVEQFSSAFEMPGFDTGSMKYR</sequence>
<dbReference type="EC" id="2.1.2.1" evidence="5"/>
<dbReference type="UniPathway" id="UPA00193"/>
<dbReference type="InterPro" id="IPR039429">
    <property type="entry name" value="SHMT-like_dom"/>
</dbReference>
<dbReference type="InterPro" id="IPR049943">
    <property type="entry name" value="Ser_HO-MeTrfase-like"/>
</dbReference>
<evidence type="ECO:0000256" key="7">
    <source>
        <dbReference type="ARBA" id="ARBA00022679"/>
    </source>
</evidence>
<dbReference type="GO" id="GO:0030170">
    <property type="term" value="F:pyridoxal phosphate binding"/>
    <property type="evidence" value="ECO:0000318"/>
    <property type="project" value="GO_Central"/>
</dbReference>
<dbReference type="NCBIfam" id="NF000586">
    <property type="entry name" value="PRK00011.1"/>
    <property type="match status" value="1"/>
</dbReference>
<dbReference type="InterPro" id="IPR015424">
    <property type="entry name" value="PyrdxlP-dep_Trfase"/>
</dbReference>
<dbReference type="InterPro" id="IPR015422">
    <property type="entry name" value="PyrdxlP-dep_Trfase_small"/>
</dbReference>
<evidence type="ECO:0000256" key="6">
    <source>
        <dbReference type="ARBA" id="ARBA00022563"/>
    </source>
</evidence>
<dbReference type="OMA" id="SHMGRLF"/>
<dbReference type="FunFam" id="3.40.640.10:FF:000097">
    <property type="entry name" value="Serine hydroxymethyltransferase"/>
    <property type="match status" value="1"/>
</dbReference>
<keyword evidence="6" id="KW-0554">One-carbon metabolism</keyword>
<dbReference type="KEGG" id="smo:SELMODRAFT_90314"/>
<feature type="compositionally biased region" description="Low complexity" evidence="11">
    <location>
        <begin position="11"/>
        <end position="20"/>
    </location>
</feature>
<accession>D8RC81</accession>
<dbReference type="Gene3D" id="3.40.640.10">
    <property type="entry name" value="Type I PLP-dependent aspartate aminotransferase-like (Major domain)"/>
    <property type="match status" value="1"/>
</dbReference>
<evidence type="ECO:0000256" key="1">
    <source>
        <dbReference type="ARBA" id="ARBA00001528"/>
    </source>
</evidence>
<dbReference type="Proteomes" id="UP000001514">
    <property type="component" value="Unassembled WGS sequence"/>
</dbReference>
<dbReference type="eggNOG" id="KOG2467">
    <property type="taxonomic scope" value="Eukaryota"/>
</dbReference>
<evidence type="ECO:0000256" key="2">
    <source>
        <dbReference type="ARBA" id="ARBA00001933"/>
    </source>
</evidence>
<feature type="modified residue" description="N6-(pyridoxal phosphate)lysine" evidence="10">
    <location>
        <position position="275"/>
    </location>
</feature>
<proteinExistence type="inferred from homology"/>
<dbReference type="STRING" id="88036.D8RC81"/>
<dbReference type="PANTHER" id="PTHR11680">
    <property type="entry name" value="SERINE HYDROXYMETHYLTRANSFERASE"/>
    <property type="match status" value="1"/>
</dbReference>
<comment type="catalytic activity">
    <reaction evidence="1">
        <text>(6R)-5,10-methylene-5,6,7,8-tetrahydrofolate + glycine + H2O = (6S)-5,6,7,8-tetrahydrofolate + L-serine</text>
        <dbReference type="Rhea" id="RHEA:15481"/>
        <dbReference type="ChEBI" id="CHEBI:15377"/>
        <dbReference type="ChEBI" id="CHEBI:15636"/>
        <dbReference type="ChEBI" id="CHEBI:33384"/>
        <dbReference type="ChEBI" id="CHEBI:57305"/>
        <dbReference type="ChEBI" id="CHEBI:57453"/>
        <dbReference type="EC" id="2.1.2.1"/>
    </reaction>
</comment>
<dbReference type="InParanoid" id="D8RC81"/>
<dbReference type="HOGENOM" id="CLU_022477_0_2_1"/>
<evidence type="ECO:0000256" key="11">
    <source>
        <dbReference type="SAM" id="MobiDB-lite"/>
    </source>
</evidence>
<dbReference type="EMBL" id="GL377576">
    <property type="protein sequence ID" value="EFJ29808.1"/>
    <property type="molecule type" value="Genomic_DNA"/>
</dbReference>
<reference evidence="13 14" key="1">
    <citation type="journal article" date="2011" name="Science">
        <title>The Selaginella genome identifies genetic changes associated with the evolution of vascular plants.</title>
        <authorList>
            <person name="Banks J.A."/>
            <person name="Nishiyama T."/>
            <person name="Hasebe M."/>
            <person name="Bowman J.L."/>
            <person name="Gribskov M."/>
            <person name="dePamphilis C."/>
            <person name="Albert V.A."/>
            <person name="Aono N."/>
            <person name="Aoyama T."/>
            <person name="Ambrose B.A."/>
            <person name="Ashton N.W."/>
            <person name="Axtell M.J."/>
            <person name="Barker E."/>
            <person name="Barker M.S."/>
            <person name="Bennetzen J.L."/>
            <person name="Bonawitz N.D."/>
            <person name="Chapple C."/>
            <person name="Cheng C."/>
            <person name="Correa L.G."/>
            <person name="Dacre M."/>
            <person name="DeBarry J."/>
            <person name="Dreyer I."/>
            <person name="Elias M."/>
            <person name="Engstrom E.M."/>
            <person name="Estelle M."/>
            <person name="Feng L."/>
            <person name="Finet C."/>
            <person name="Floyd S.K."/>
            <person name="Frommer W.B."/>
            <person name="Fujita T."/>
            <person name="Gramzow L."/>
            <person name="Gutensohn M."/>
            <person name="Harholt J."/>
            <person name="Hattori M."/>
            <person name="Heyl A."/>
            <person name="Hirai T."/>
            <person name="Hiwatashi Y."/>
            <person name="Ishikawa M."/>
            <person name="Iwata M."/>
            <person name="Karol K.G."/>
            <person name="Koehler B."/>
            <person name="Kolukisaoglu U."/>
            <person name="Kubo M."/>
            <person name="Kurata T."/>
            <person name="Lalonde S."/>
            <person name="Li K."/>
            <person name="Li Y."/>
            <person name="Litt A."/>
            <person name="Lyons E."/>
            <person name="Manning G."/>
            <person name="Maruyama T."/>
            <person name="Michael T.P."/>
            <person name="Mikami K."/>
            <person name="Miyazaki S."/>
            <person name="Morinaga S."/>
            <person name="Murata T."/>
            <person name="Mueller-Roeber B."/>
            <person name="Nelson D.R."/>
            <person name="Obara M."/>
            <person name="Oguri Y."/>
            <person name="Olmstead R.G."/>
            <person name="Onodera N."/>
            <person name="Petersen B.L."/>
            <person name="Pils B."/>
            <person name="Prigge M."/>
            <person name="Rensing S.A."/>
            <person name="Riano-Pachon D.M."/>
            <person name="Roberts A.W."/>
            <person name="Sato Y."/>
            <person name="Scheller H.V."/>
            <person name="Schulz B."/>
            <person name="Schulz C."/>
            <person name="Shakirov E.V."/>
            <person name="Shibagaki N."/>
            <person name="Shinohara N."/>
            <person name="Shippen D.E."/>
            <person name="Soerensen I."/>
            <person name="Sotooka R."/>
            <person name="Sugimoto N."/>
            <person name="Sugita M."/>
            <person name="Sumikawa N."/>
            <person name="Tanurdzic M."/>
            <person name="Theissen G."/>
            <person name="Ulvskov P."/>
            <person name="Wakazuki S."/>
            <person name="Weng J.K."/>
            <person name="Willats W.W."/>
            <person name="Wipf D."/>
            <person name="Wolf P.G."/>
            <person name="Yang L."/>
            <person name="Zimmer A.D."/>
            <person name="Zhu Q."/>
            <person name="Mitros T."/>
            <person name="Hellsten U."/>
            <person name="Loque D."/>
            <person name="Otillar R."/>
            <person name="Salamov A."/>
            <person name="Schmutz J."/>
            <person name="Shapiro H."/>
            <person name="Lindquist E."/>
            <person name="Lucas S."/>
            <person name="Rokhsar D."/>
            <person name="Grigoriev I.V."/>
        </authorList>
    </citation>
    <scope>NUCLEOTIDE SEQUENCE [LARGE SCALE GENOMIC DNA]</scope>
</reference>
<evidence type="ECO:0000313" key="14">
    <source>
        <dbReference type="Proteomes" id="UP000001514"/>
    </source>
</evidence>
<comment type="cofactor">
    <cofactor evidence="2 10">
        <name>pyridoxal 5'-phosphate</name>
        <dbReference type="ChEBI" id="CHEBI:597326"/>
    </cofactor>
</comment>
<comment type="pathway">
    <text evidence="3">One-carbon metabolism; tetrahydrofolate interconversion.</text>
</comment>
<evidence type="ECO:0000256" key="5">
    <source>
        <dbReference type="ARBA" id="ARBA00012256"/>
    </source>
</evidence>
<dbReference type="InterPro" id="IPR015421">
    <property type="entry name" value="PyrdxlP-dep_Trfase_major"/>
</dbReference>
<dbReference type="GO" id="GO:0004372">
    <property type="term" value="F:glycine hydroxymethyltransferase activity"/>
    <property type="evidence" value="ECO:0000318"/>
    <property type="project" value="GO_Central"/>
</dbReference>
<dbReference type="HAMAP" id="MF_00051">
    <property type="entry name" value="SHMT"/>
    <property type="match status" value="1"/>
</dbReference>
<keyword evidence="14" id="KW-1185">Reference proteome</keyword>
<protein>
    <recommendedName>
        <fullName evidence="5">glycine hydroxymethyltransferase</fullName>
        <ecNumber evidence="5">2.1.2.1</ecNumber>
    </recommendedName>
</protein>
<dbReference type="GO" id="GO:0019264">
    <property type="term" value="P:glycine biosynthetic process from serine"/>
    <property type="evidence" value="ECO:0000318"/>
    <property type="project" value="GO_Central"/>
</dbReference>
<dbReference type="GO" id="GO:0035999">
    <property type="term" value="P:tetrahydrofolate interconversion"/>
    <property type="evidence" value="ECO:0007669"/>
    <property type="project" value="UniProtKB-UniPathway"/>
</dbReference>
<dbReference type="Gramene" id="EFJ29808">
    <property type="protein sequence ID" value="EFJ29808"/>
    <property type="gene ID" value="SELMODRAFT_90314"/>
</dbReference>
<dbReference type="OrthoDB" id="10265628at2759"/>
<evidence type="ECO:0000259" key="12">
    <source>
        <dbReference type="Pfam" id="PF00464"/>
    </source>
</evidence>
<evidence type="ECO:0000256" key="9">
    <source>
        <dbReference type="ARBA" id="ARBA00059150"/>
    </source>
</evidence>
<comment type="function">
    <text evidence="9">Catalyzes the interconversion of serine and glycine.</text>
</comment>
<organism evidence="14">
    <name type="scientific">Selaginella moellendorffii</name>
    <name type="common">Spikemoss</name>
    <dbReference type="NCBI Taxonomy" id="88036"/>
    <lineage>
        <taxon>Eukaryota</taxon>
        <taxon>Viridiplantae</taxon>
        <taxon>Streptophyta</taxon>
        <taxon>Embryophyta</taxon>
        <taxon>Tracheophyta</taxon>
        <taxon>Lycopodiopsida</taxon>
        <taxon>Selaginellales</taxon>
        <taxon>Selaginellaceae</taxon>
        <taxon>Selaginella</taxon>
    </lineage>
</organism>
<keyword evidence="7" id="KW-0808">Transferase</keyword>
<evidence type="ECO:0000256" key="3">
    <source>
        <dbReference type="ARBA" id="ARBA00004777"/>
    </source>
</evidence>
<dbReference type="GO" id="GO:0005737">
    <property type="term" value="C:cytoplasm"/>
    <property type="evidence" value="ECO:0000318"/>
    <property type="project" value="GO_Central"/>
</dbReference>
<dbReference type="PANTHER" id="PTHR11680:SF7">
    <property type="entry name" value="SERINE HYDROXYMETHYLTRANSFERASE 7"/>
    <property type="match status" value="1"/>
</dbReference>